<name>A0ACB9ZRK2_CATRO</name>
<dbReference type="EMBL" id="CM044708">
    <property type="protein sequence ID" value="KAI5650068.1"/>
    <property type="molecule type" value="Genomic_DNA"/>
</dbReference>
<proteinExistence type="predicted"/>
<protein>
    <submittedName>
        <fullName evidence="1">Uncharacterized protein</fullName>
    </submittedName>
</protein>
<organism evidence="1 2">
    <name type="scientific">Catharanthus roseus</name>
    <name type="common">Madagascar periwinkle</name>
    <name type="synonym">Vinca rosea</name>
    <dbReference type="NCBI Taxonomy" id="4058"/>
    <lineage>
        <taxon>Eukaryota</taxon>
        <taxon>Viridiplantae</taxon>
        <taxon>Streptophyta</taxon>
        <taxon>Embryophyta</taxon>
        <taxon>Tracheophyta</taxon>
        <taxon>Spermatophyta</taxon>
        <taxon>Magnoliopsida</taxon>
        <taxon>eudicotyledons</taxon>
        <taxon>Gunneridae</taxon>
        <taxon>Pentapetalae</taxon>
        <taxon>asterids</taxon>
        <taxon>lamiids</taxon>
        <taxon>Gentianales</taxon>
        <taxon>Apocynaceae</taxon>
        <taxon>Rauvolfioideae</taxon>
        <taxon>Vinceae</taxon>
        <taxon>Catharanthinae</taxon>
        <taxon>Catharanthus</taxon>
    </lineage>
</organism>
<reference evidence="2" key="1">
    <citation type="journal article" date="2023" name="Nat. Plants">
        <title>Single-cell RNA sequencing provides a high-resolution roadmap for understanding the multicellular compartmentation of specialized metabolism.</title>
        <authorList>
            <person name="Sun S."/>
            <person name="Shen X."/>
            <person name="Li Y."/>
            <person name="Li Y."/>
            <person name="Wang S."/>
            <person name="Li R."/>
            <person name="Zhang H."/>
            <person name="Shen G."/>
            <person name="Guo B."/>
            <person name="Wei J."/>
            <person name="Xu J."/>
            <person name="St-Pierre B."/>
            <person name="Chen S."/>
            <person name="Sun C."/>
        </authorList>
    </citation>
    <scope>NUCLEOTIDE SEQUENCE [LARGE SCALE GENOMIC DNA]</scope>
</reference>
<keyword evidence="2" id="KW-1185">Reference proteome</keyword>
<evidence type="ECO:0000313" key="2">
    <source>
        <dbReference type="Proteomes" id="UP001060085"/>
    </source>
</evidence>
<comment type="caution">
    <text evidence="1">The sequence shown here is derived from an EMBL/GenBank/DDBJ whole genome shotgun (WGS) entry which is preliminary data.</text>
</comment>
<accession>A0ACB9ZRK2</accession>
<gene>
    <name evidence="1" type="ORF">M9H77_36073</name>
</gene>
<evidence type="ECO:0000313" key="1">
    <source>
        <dbReference type="EMBL" id="KAI5650068.1"/>
    </source>
</evidence>
<dbReference type="Proteomes" id="UP001060085">
    <property type="component" value="Linkage Group LG08"/>
</dbReference>
<sequence length="240" mass="27464">MESVQLEHENVTKWVLVTLRDGVEEGRGFSNAEKDPMNSKELNEEPYEGGLSVNFSTITPKKPNSALRKVARVRLTSGFEITAYIPGIGHNLQEHSVVLVRGGRVKDLPDAVGVKDRQQGRSSYHETKNLLSKEIRFGTLICPRSESNSNDSKHFFLHYFGNLRTQLCGYVKYRIFNPSRKARERVTQFKVCKQNSILDLIDTYRILWKAVFDESRMYGLEGDLSYLSRSTLQYGVKKPK</sequence>